<dbReference type="SUPFAM" id="SSF52540">
    <property type="entry name" value="P-loop containing nucleoside triphosphate hydrolases"/>
    <property type="match status" value="1"/>
</dbReference>
<dbReference type="Gene3D" id="3.40.50.300">
    <property type="entry name" value="P-loop containing nucleotide triphosphate hydrolases"/>
    <property type="match status" value="1"/>
</dbReference>
<dbReference type="PANTHER" id="PTHR33844">
    <property type="entry name" value="SULFOTRANSFER_1 DOMAIN-CONTAINING PROTEIN"/>
    <property type="match status" value="1"/>
</dbReference>
<protein>
    <recommendedName>
        <fullName evidence="3">Sulfotransferase domain-containing protein</fullName>
    </recommendedName>
</protein>
<reference evidence="1" key="1">
    <citation type="journal article" date="2023" name="Mol. Biol. Evol.">
        <title>Third-Generation Sequencing Reveals the Adaptive Role of the Epigenome in Three Deep-Sea Polychaetes.</title>
        <authorList>
            <person name="Perez M."/>
            <person name="Aroh O."/>
            <person name="Sun Y."/>
            <person name="Lan Y."/>
            <person name="Juniper S.K."/>
            <person name="Young C.R."/>
            <person name="Angers B."/>
            <person name="Qian P.Y."/>
        </authorList>
    </citation>
    <scope>NUCLEOTIDE SEQUENCE</scope>
    <source>
        <strain evidence="1">P08H-3</strain>
    </source>
</reference>
<dbReference type="InterPro" id="IPR027417">
    <property type="entry name" value="P-loop_NTPase"/>
</dbReference>
<dbReference type="EMBL" id="JAODUP010000006">
    <property type="protein sequence ID" value="KAK2169873.1"/>
    <property type="molecule type" value="Genomic_DNA"/>
</dbReference>
<comment type="caution">
    <text evidence="1">The sequence shown here is derived from an EMBL/GenBank/DDBJ whole genome shotgun (WGS) entry which is preliminary data.</text>
</comment>
<gene>
    <name evidence="1" type="ORF">LSH36_6g05057</name>
</gene>
<dbReference type="Proteomes" id="UP001208570">
    <property type="component" value="Unassembled WGS sequence"/>
</dbReference>
<accession>A0AAD9KG45</accession>
<name>A0AAD9KG45_9ANNE</name>
<evidence type="ECO:0008006" key="3">
    <source>
        <dbReference type="Google" id="ProtNLM"/>
    </source>
</evidence>
<sequence>MSVISELHLVYSIIRWLLYIVFNKIYTALRNIKWRWDAIYDQHQDPDTYERCAHVMTILYKYRLDDWINAKLDDFILAHDRFENPDFIHRDDVSLYAIDSTHAIFVQCSNSVYQKNFFILGQYYGAEKVITMSLKYFNQLAERLEENQTKIIFIHNQGRCGSTLLTSLFKETGRCLCISEPHCYNNVCYNIYTKRLWYGDRAKRIFRNMVRVLCKPYHELDNDVLAYVIKPTALSMPSMELTREAFPESTLFFMYRDPTAMSVSLRRAGEAMNSLKLLYHLPNIPNIVSFLLSLYGHVDINFCHWTCELHAELELGYRTSCMTMYYYLKNLGRGIDIHGVRYLDLINSKSTMTRLILDICGFPEQLSSKAIEALEKDSQKTSPVSRDALKVLMPNPPKVTTEFLQVARKMADEFGVPGPDEWKEESFHLNNSLIP</sequence>
<dbReference type="AlphaFoldDB" id="A0AAD9KG45"/>
<keyword evidence="2" id="KW-1185">Reference proteome</keyword>
<evidence type="ECO:0000313" key="2">
    <source>
        <dbReference type="Proteomes" id="UP001208570"/>
    </source>
</evidence>
<evidence type="ECO:0000313" key="1">
    <source>
        <dbReference type="EMBL" id="KAK2169873.1"/>
    </source>
</evidence>
<proteinExistence type="predicted"/>
<organism evidence="1 2">
    <name type="scientific">Paralvinella palmiformis</name>
    <dbReference type="NCBI Taxonomy" id="53620"/>
    <lineage>
        <taxon>Eukaryota</taxon>
        <taxon>Metazoa</taxon>
        <taxon>Spiralia</taxon>
        <taxon>Lophotrochozoa</taxon>
        <taxon>Annelida</taxon>
        <taxon>Polychaeta</taxon>
        <taxon>Sedentaria</taxon>
        <taxon>Canalipalpata</taxon>
        <taxon>Terebellida</taxon>
        <taxon>Terebelliformia</taxon>
        <taxon>Alvinellidae</taxon>
        <taxon>Paralvinella</taxon>
    </lineage>
</organism>
<dbReference type="PANTHER" id="PTHR33844:SF1">
    <property type="entry name" value="SULFOTRANSFERASE DOMAIN-CONTAINING PROTEIN"/>
    <property type="match status" value="1"/>
</dbReference>